<evidence type="ECO:0000313" key="1">
    <source>
        <dbReference type="EMBL" id="QDS92309.1"/>
    </source>
</evidence>
<dbReference type="SMART" id="SM00567">
    <property type="entry name" value="EZ_HEAT"/>
    <property type="match status" value="4"/>
</dbReference>
<keyword evidence="2" id="KW-1185">Reference proteome</keyword>
<dbReference type="InterPro" id="IPR016024">
    <property type="entry name" value="ARM-type_fold"/>
</dbReference>
<dbReference type="EMBL" id="CP036262">
    <property type="protein sequence ID" value="QDS92309.1"/>
    <property type="molecule type" value="Genomic_DNA"/>
</dbReference>
<dbReference type="KEGG" id="rml:FF011L_10510"/>
<reference evidence="1 2" key="1">
    <citation type="submission" date="2019-02" db="EMBL/GenBank/DDBJ databases">
        <title>Deep-cultivation of Planctomycetes and their phenomic and genomic characterization uncovers novel biology.</title>
        <authorList>
            <person name="Wiegand S."/>
            <person name="Jogler M."/>
            <person name="Boedeker C."/>
            <person name="Pinto D."/>
            <person name="Vollmers J."/>
            <person name="Rivas-Marin E."/>
            <person name="Kohn T."/>
            <person name="Peeters S.H."/>
            <person name="Heuer A."/>
            <person name="Rast P."/>
            <person name="Oberbeckmann S."/>
            <person name="Bunk B."/>
            <person name="Jeske O."/>
            <person name="Meyerdierks A."/>
            <person name="Storesund J.E."/>
            <person name="Kallscheuer N."/>
            <person name="Luecker S."/>
            <person name="Lage O.M."/>
            <person name="Pohl T."/>
            <person name="Merkel B.J."/>
            <person name="Hornburger P."/>
            <person name="Mueller R.-W."/>
            <person name="Bruemmer F."/>
            <person name="Labrenz M."/>
            <person name="Spormann A.M."/>
            <person name="Op den Camp H."/>
            <person name="Overmann J."/>
            <person name="Amann R."/>
            <person name="Jetten M.S.M."/>
            <person name="Mascher T."/>
            <person name="Medema M.H."/>
            <person name="Devos D.P."/>
            <person name="Kaster A.-K."/>
            <person name="Ovreas L."/>
            <person name="Rohde M."/>
            <person name="Galperin M.Y."/>
            <person name="Jogler C."/>
        </authorList>
    </citation>
    <scope>NUCLEOTIDE SEQUENCE [LARGE SCALE GENOMIC DNA]</scope>
    <source>
        <strain evidence="1 2">FF011L</strain>
    </source>
</reference>
<sequence length="171" mass="17649">MDGTLSEWIIALSRAPEQRAEAAKQLANAKQSVKPAILALVRAAGDRDDSTRMWAAEALETAGAPDPGAVPALIQFLEPSAAQADGESAYWAARILRRLGPAASAATPALTAAVKNSPYLAVREEAVAALGRIGPAAREASETLSQAAQSGPPRLARLAMIALESIRGMAA</sequence>
<dbReference type="Pfam" id="PF13646">
    <property type="entry name" value="HEAT_2"/>
    <property type="match status" value="2"/>
</dbReference>
<gene>
    <name evidence="1" type="ORF">FF011L_10510</name>
</gene>
<proteinExistence type="predicted"/>
<evidence type="ECO:0008006" key="3">
    <source>
        <dbReference type="Google" id="ProtNLM"/>
    </source>
</evidence>
<dbReference type="OrthoDB" id="279649at2"/>
<evidence type="ECO:0000313" key="2">
    <source>
        <dbReference type="Proteomes" id="UP000320672"/>
    </source>
</evidence>
<protein>
    <recommendedName>
        <fullName evidence="3">HEAT repeat protein</fullName>
    </recommendedName>
</protein>
<organism evidence="1 2">
    <name type="scientific">Roseimaritima multifibrata</name>
    <dbReference type="NCBI Taxonomy" id="1930274"/>
    <lineage>
        <taxon>Bacteria</taxon>
        <taxon>Pseudomonadati</taxon>
        <taxon>Planctomycetota</taxon>
        <taxon>Planctomycetia</taxon>
        <taxon>Pirellulales</taxon>
        <taxon>Pirellulaceae</taxon>
        <taxon>Roseimaritima</taxon>
    </lineage>
</organism>
<dbReference type="InterPro" id="IPR004155">
    <property type="entry name" value="PBS_lyase_HEAT"/>
</dbReference>
<name>A0A517MBN2_9BACT</name>
<dbReference type="AlphaFoldDB" id="A0A517MBN2"/>
<accession>A0A517MBN2</accession>
<dbReference type="Proteomes" id="UP000320672">
    <property type="component" value="Chromosome"/>
</dbReference>
<dbReference type="SUPFAM" id="SSF48371">
    <property type="entry name" value="ARM repeat"/>
    <property type="match status" value="1"/>
</dbReference>
<dbReference type="InterPro" id="IPR011989">
    <property type="entry name" value="ARM-like"/>
</dbReference>
<dbReference type="Gene3D" id="1.25.10.10">
    <property type="entry name" value="Leucine-rich Repeat Variant"/>
    <property type="match status" value="1"/>
</dbReference>
<dbReference type="RefSeq" id="WP_145350592.1">
    <property type="nucleotide sequence ID" value="NZ_CP036262.1"/>
</dbReference>